<feature type="transmembrane region" description="Helical" evidence="1">
    <location>
        <begin position="225"/>
        <end position="246"/>
    </location>
</feature>
<keyword evidence="1" id="KW-0812">Transmembrane</keyword>
<feature type="transmembrane region" description="Helical" evidence="1">
    <location>
        <begin position="358"/>
        <end position="376"/>
    </location>
</feature>
<dbReference type="EMBL" id="QYYA01000001">
    <property type="protein sequence ID" value="RJG20310.1"/>
    <property type="molecule type" value="Genomic_DNA"/>
</dbReference>
<name>A0A418Y4B7_9GAMM</name>
<keyword evidence="1" id="KW-0472">Membrane</keyword>
<dbReference type="PANTHER" id="PTHR30287:SF1">
    <property type="entry name" value="INNER MEMBRANE PROTEIN"/>
    <property type="match status" value="1"/>
</dbReference>
<keyword evidence="3" id="KW-1185">Reference proteome</keyword>
<accession>A0A418Y4B7</accession>
<dbReference type="Proteomes" id="UP000283734">
    <property type="component" value="Unassembled WGS sequence"/>
</dbReference>
<comment type="caution">
    <text evidence="2">The sequence shown here is derived from an EMBL/GenBank/DDBJ whole genome shotgun (WGS) entry which is preliminary data.</text>
</comment>
<protein>
    <submittedName>
        <fullName evidence="2">FtsX-like permease family protein</fullName>
    </submittedName>
</protein>
<dbReference type="GO" id="GO:0005886">
    <property type="term" value="C:plasma membrane"/>
    <property type="evidence" value="ECO:0007669"/>
    <property type="project" value="TreeGrafter"/>
</dbReference>
<evidence type="ECO:0000313" key="2">
    <source>
        <dbReference type="EMBL" id="RJG20310.1"/>
    </source>
</evidence>
<evidence type="ECO:0000313" key="3">
    <source>
        <dbReference type="Proteomes" id="UP000283734"/>
    </source>
</evidence>
<feature type="transmembrane region" description="Helical" evidence="1">
    <location>
        <begin position="752"/>
        <end position="771"/>
    </location>
</feature>
<dbReference type="AlphaFoldDB" id="A0A418Y4B7"/>
<feature type="transmembrane region" description="Helical" evidence="1">
    <location>
        <begin position="382"/>
        <end position="404"/>
    </location>
</feature>
<feature type="transmembrane region" description="Helical" evidence="1">
    <location>
        <begin position="432"/>
        <end position="450"/>
    </location>
</feature>
<feature type="transmembrane region" description="Helical" evidence="1">
    <location>
        <begin position="667"/>
        <end position="688"/>
    </location>
</feature>
<sequence length="786" mass="84723">MLVAALAMTTMLSLRDTVNDRFSQRTAVALGGDLVLEGTRFPEPAQRELLDTVRHAETVNFASVLIQDDQFLLASVRAVTHNYPLYGELLISDDRFSSPYAAQHAPATGHIWLAGQALDRLGLSVGDSVTLGNLSLNIERVIVQEPDQQSGFYSMNPRALIAIDDLEASGVLGPGSRYKHHVLIAAPAAEHESLTERLEPTLRVDQEIETARNTELRQRGPIRQMFLWSQLAVMLVILLCAAAIYLTASHRARQQQTLCAVMKTAGATQRQIASRLLGADALALCLPALAGALLATGIGLWISQTLEAGSHLPAGALVQGLIGPAVLWLGFAAPTLWQQLQRSPLSLLRDEAGSTGQALPLIIAVLAPLPLAALLTGSLASLWPLLLVTLVAAIGLPLLLWPLISGLDRVISKAPLAARLAFRRLSRRKTTTLPLLAALIISLSVLSMSLQTGNQLLGQWRATLPEQAPNYFVINLFDNDIDGFKGWLAQHESAEQPLYPVVRARLTGLNGEPVREAVTKEQDRGTRALNRDLSLTESDSLPDSNTLLEGRFARHAGEVTVESKLAESLGLKVGDALTFTGAAAPFDATITGFREVDWESFAPNFYFIFAPGTLEAQSRTWITSFYLPESEAGALAELVSRYPQISLLDVNAILTTLQEIIRQASTAAFLVGVLLMIAALLVLLAALLSSAAQIGKDNQLLIILGAGHNLLRRTTALQALYLGGGAALLANLIHLAALWPLGQRLFDGALPLSPWMLIPWLAPAILATLAWRLPPLKPAGHQVTRQ</sequence>
<proteinExistence type="predicted"/>
<dbReference type="PANTHER" id="PTHR30287">
    <property type="entry name" value="MEMBRANE COMPONENT OF PREDICTED ABC SUPERFAMILY METABOLITE UPTAKE TRANSPORTER"/>
    <property type="match status" value="1"/>
</dbReference>
<gene>
    <name evidence="2" type="ORF">D4A39_04240</name>
</gene>
<dbReference type="InterPro" id="IPR038766">
    <property type="entry name" value="Membrane_comp_ABC_pdt"/>
</dbReference>
<organism evidence="2 3">
    <name type="scientific">Alcanivorax profundi</name>
    <dbReference type="NCBI Taxonomy" id="2338368"/>
    <lineage>
        <taxon>Bacteria</taxon>
        <taxon>Pseudomonadati</taxon>
        <taxon>Pseudomonadota</taxon>
        <taxon>Gammaproteobacteria</taxon>
        <taxon>Oceanospirillales</taxon>
        <taxon>Alcanivoracaceae</taxon>
        <taxon>Alcanivorax</taxon>
    </lineage>
</organism>
<reference evidence="2 3" key="1">
    <citation type="submission" date="2018-09" db="EMBL/GenBank/DDBJ databases">
        <title>Alcanivorax profundi sp. nov., isolated from 1000 m-depth seawater of the Mariana Trench.</title>
        <authorList>
            <person name="Liu J."/>
        </authorList>
    </citation>
    <scope>NUCLEOTIDE SEQUENCE [LARGE SCALE GENOMIC DNA]</scope>
    <source>
        <strain evidence="2 3">MTEO17</strain>
    </source>
</reference>
<feature type="transmembrane region" description="Helical" evidence="1">
    <location>
        <begin position="314"/>
        <end position="337"/>
    </location>
</feature>
<keyword evidence="1" id="KW-1133">Transmembrane helix</keyword>
<feature type="transmembrane region" description="Helical" evidence="1">
    <location>
        <begin position="281"/>
        <end position="302"/>
    </location>
</feature>
<feature type="transmembrane region" description="Helical" evidence="1">
    <location>
        <begin position="719"/>
        <end position="740"/>
    </location>
</feature>
<evidence type="ECO:0000256" key="1">
    <source>
        <dbReference type="SAM" id="Phobius"/>
    </source>
</evidence>